<dbReference type="InterPro" id="IPR045570">
    <property type="entry name" value="Metalloprtase-TldD/E_cen_dom"/>
</dbReference>
<keyword evidence="5" id="KW-0378">Hydrolase</keyword>
<dbReference type="PANTHER" id="PTHR43421:SF1">
    <property type="entry name" value="METALLOPROTEASE PMBA"/>
    <property type="match status" value="1"/>
</dbReference>
<dbReference type="GO" id="GO:0008237">
    <property type="term" value="F:metallopeptidase activity"/>
    <property type="evidence" value="ECO:0007669"/>
    <property type="project" value="InterPro"/>
</dbReference>
<dbReference type="InterPro" id="IPR045569">
    <property type="entry name" value="Metalloprtase-TldD/E_C"/>
</dbReference>
<feature type="domain" description="Metalloprotease TldD/E central" evidence="4">
    <location>
        <begin position="115"/>
        <end position="208"/>
    </location>
</feature>
<dbReference type="InterPro" id="IPR002510">
    <property type="entry name" value="Metalloprtase-TldD/E_N"/>
</dbReference>
<dbReference type="STRING" id="862908.BMS_1710"/>
<proteinExistence type="inferred from homology"/>
<evidence type="ECO:0000259" key="2">
    <source>
        <dbReference type="Pfam" id="PF01523"/>
    </source>
</evidence>
<name>E1X1F2_HALMS</name>
<protein>
    <submittedName>
        <fullName evidence="5">Regulatory protease</fullName>
    </submittedName>
</protein>
<dbReference type="PATRIC" id="fig|862908.3.peg.1626"/>
<dbReference type="Pfam" id="PF19289">
    <property type="entry name" value="PmbA_TldD_3rd"/>
    <property type="match status" value="1"/>
</dbReference>
<evidence type="ECO:0000259" key="4">
    <source>
        <dbReference type="Pfam" id="PF19290"/>
    </source>
</evidence>
<dbReference type="OrthoDB" id="9803618at2"/>
<dbReference type="SUPFAM" id="SSF111283">
    <property type="entry name" value="Putative modulator of DNA gyrase, PmbA/TldD"/>
    <property type="match status" value="1"/>
</dbReference>
<sequence>MEMQTLEKIIDIALKNGAEQADIVVDAGESIGVKAEGGEISSYEVSGSQVLGLRVIKDNKIGSSYCEATDDETIEVLVKQALDNAKFSKEEELEKIEVQRKEIMDGTRDFKYDSDRARPEELIDMALRIERDLMAKDKNLKTPPYNGVGEYIDQRLYLNHLGTKCIEKSKAYACYTAALLERDNKQSMYVHQSLSRKLADLSPDDCINISYEHANGLIEGTALKTGHYDIVFSTDKLAQFLNVFSTLFSAKSAINDMNPWKNKLNESVASDFLTITDAPLLERGFAYSLFDGEGNTTSDTTLIENGVLKNFYHNSYTSKKLGHENTFNATRSPKSSLGVGGTNKLIKPVESDDSSFDKGTYFEIISEQGMYSGSDAISGDFSFAASGYLVENGQRVRPIKGVTVSGNFYQVIKEISNIGHNVQSNTSATFFSPLIRFSSLSVAGE</sequence>
<dbReference type="AlphaFoldDB" id="E1X1F2"/>
<evidence type="ECO:0000313" key="6">
    <source>
        <dbReference type="Proteomes" id="UP000008963"/>
    </source>
</evidence>
<feature type="domain" description="Metalloprotease TldD/E C-terminal" evidence="3">
    <location>
        <begin position="225"/>
        <end position="444"/>
    </location>
</feature>
<dbReference type="KEGG" id="bmx:BMS_1710"/>
<dbReference type="Gene3D" id="3.30.2290.10">
    <property type="entry name" value="PmbA/TldD superfamily"/>
    <property type="match status" value="1"/>
</dbReference>
<evidence type="ECO:0000256" key="1">
    <source>
        <dbReference type="ARBA" id="ARBA00005836"/>
    </source>
</evidence>
<dbReference type="Pfam" id="PF01523">
    <property type="entry name" value="PmbA_TldD_1st"/>
    <property type="match status" value="1"/>
</dbReference>
<dbReference type="RefSeq" id="WP_014244324.1">
    <property type="nucleotide sequence ID" value="NC_016620.1"/>
</dbReference>
<reference evidence="6" key="1">
    <citation type="journal article" date="2013" name="ISME J.">
        <title>A small predatory core genome in the divergent marine Bacteriovorax marinus SJ and the terrestrial Bdellovibrio bacteriovorus.</title>
        <authorList>
            <person name="Crossman L.C."/>
            <person name="Chen H."/>
            <person name="Cerdeno-Tarraga A.M."/>
            <person name="Brooks K."/>
            <person name="Quail M.A."/>
            <person name="Pineiro S.A."/>
            <person name="Hobley L."/>
            <person name="Sockett R.E."/>
            <person name="Bentley S.D."/>
            <person name="Parkhill J."/>
            <person name="Williams H.N."/>
            <person name="Stine O.C."/>
        </authorList>
    </citation>
    <scope>NUCLEOTIDE SEQUENCE [LARGE SCALE GENOMIC DNA]</scope>
    <source>
        <strain evidence="6">ATCC BAA-682 / DSM 15412 / SJ</strain>
    </source>
</reference>
<dbReference type="EMBL" id="FQ312005">
    <property type="protein sequence ID" value="CBW26543.1"/>
    <property type="molecule type" value="Genomic_DNA"/>
</dbReference>
<gene>
    <name evidence="5" type="ordered locus">BMS_1710</name>
</gene>
<feature type="domain" description="Metalloprotease TldD/E N-terminal" evidence="2">
    <location>
        <begin position="21"/>
        <end position="85"/>
    </location>
</feature>
<evidence type="ECO:0000313" key="5">
    <source>
        <dbReference type="EMBL" id="CBW26543.1"/>
    </source>
</evidence>
<dbReference type="GO" id="GO:0005829">
    <property type="term" value="C:cytosol"/>
    <property type="evidence" value="ECO:0007669"/>
    <property type="project" value="TreeGrafter"/>
</dbReference>
<keyword evidence="5" id="KW-0645">Protease</keyword>
<evidence type="ECO:0000259" key="3">
    <source>
        <dbReference type="Pfam" id="PF19289"/>
    </source>
</evidence>
<dbReference type="PANTHER" id="PTHR43421">
    <property type="entry name" value="METALLOPROTEASE PMBA"/>
    <property type="match status" value="1"/>
</dbReference>
<dbReference type="InterPro" id="IPR047657">
    <property type="entry name" value="PmbA"/>
</dbReference>
<dbReference type="Proteomes" id="UP000008963">
    <property type="component" value="Chromosome"/>
</dbReference>
<dbReference type="eggNOG" id="COG0312">
    <property type="taxonomic scope" value="Bacteria"/>
</dbReference>
<organism evidence="5 6">
    <name type="scientific">Halobacteriovorax marinus (strain ATCC BAA-682 / DSM 15412 / SJ)</name>
    <name type="common">Bacteriovorax marinus</name>
    <dbReference type="NCBI Taxonomy" id="862908"/>
    <lineage>
        <taxon>Bacteria</taxon>
        <taxon>Pseudomonadati</taxon>
        <taxon>Bdellovibrionota</taxon>
        <taxon>Bacteriovoracia</taxon>
        <taxon>Bacteriovoracales</taxon>
        <taxon>Halobacteriovoraceae</taxon>
        <taxon>Halobacteriovorax</taxon>
    </lineage>
</organism>
<accession>E1X1F2</accession>
<comment type="similarity">
    <text evidence="1">Belongs to the peptidase U62 family.</text>
</comment>
<dbReference type="InterPro" id="IPR036059">
    <property type="entry name" value="TldD/PmbA_sf"/>
</dbReference>
<dbReference type="GO" id="GO:0006508">
    <property type="term" value="P:proteolysis"/>
    <property type="evidence" value="ECO:0007669"/>
    <property type="project" value="UniProtKB-KW"/>
</dbReference>
<dbReference type="InterPro" id="IPR035068">
    <property type="entry name" value="TldD/PmbA_N"/>
</dbReference>
<keyword evidence="6" id="KW-1185">Reference proteome</keyword>
<dbReference type="HOGENOM" id="CLU_026425_4_2_7"/>
<dbReference type="Pfam" id="PF19290">
    <property type="entry name" value="PmbA_TldD_2nd"/>
    <property type="match status" value="1"/>
</dbReference>